<dbReference type="EMBL" id="KE346425">
    <property type="protein sequence ID" value="KJE98427.1"/>
    <property type="molecule type" value="Genomic_DNA"/>
</dbReference>
<dbReference type="InterPro" id="IPR016068">
    <property type="entry name" value="Translin_N"/>
</dbReference>
<dbReference type="InterPro" id="IPR036081">
    <property type="entry name" value="Translin_sf"/>
</dbReference>
<dbReference type="Gene3D" id="1.20.58.200">
    <property type="entry name" value="Translin, domain 2"/>
    <property type="match status" value="1"/>
</dbReference>
<evidence type="ECO:0000256" key="5">
    <source>
        <dbReference type="ARBA" id="ARBA00023242"/>
    </source>
</evidence>
<dbReference type="PhylomeDB" id="A0A0D2W235"/>
<keyword evidence="5" id="KW-0539">Nucleus</keyword>
<comment type="subcellular location">
    <subcellularLocation>
        <location evidence="2">Cytoplasm</location>
    </subcellularLocation>
    <subcellularLocation>
        <location evidence="1">Nucleus</location>
    </subcellularLocation>
</comment>
<dbReference type="GO" id="GO:0005737">
    <property type="term" value="C:cytoplasm"/>
    <property type="evidence" value="ECO:0007669"/>
    <property type="project" value="UniProtKB-SubCell"/>
</dbReference>
<dbReference type="InParanoid" id="A0A0D2W235"/>
<dbReference type="InterPro" id="IPR016069">
    <property type="entry name" value="Translin_C"/>
</dbReference>
<dbReference type="AlphaFoldDB" id="A0A0D2W235"/>
<keyword evidence="8" id="KW-1185">Reference proteome</keyword>
<feature type="compositionally biased region" description="Basic and acidic residues" evidence="6">
    <location>
        <begin position="14"/>
        <end position="27"/>
    </location>
</feature>
<dbReference type="PANTHER" id="PTHR10741">
    <property type="entry name" value="TRANSLIN AND TRANSLIN ASSOCIATED PROTEIN X"/>
    <property type="match status" value="1"/>
</dbReference>
<dbReference type="Proteomes" id="UP000008743">
    <property type="component" value="Unassembled WGS sequence"/>
</dbReference>
<feature type="region of interest" description="Disordered" evidence="6">
    <location>
        <begin position="1"/>
        <end position="27"/>
    </location>
</feature>
<dbReference type="Pfam" id="PF01997">
    <property type="entry name" value="Translin"/>
    <property type="match status" value="1"/>
</dbReference>
<feature type="compositionally biased region" description="Gly residues" evidence="6">
    <location>
        <begin position="276"/>
        <end position="287"/>
    </location>
</feature>
<dbReference type="OrthoDB" id="31005at2759"/>
<dbReference type="FunCoup" id="A0A0D2W235">
    <property type="interactions" value="396"/>
</dbReference>
<gene>
    <name evidence="7" type="ORF">CAOG_008359</name>
</gene>
<sequence>AAAAAGAPATAPKRRFEGGQRDASKRVAVDTSNDTPTMTLFRQFAATMDAKNDRHERLVKLSRDLTVQSKRVIFAAQRATDAKQRDAIVAQALQTLEDIRQNQIRPMAVELVDQNPILYARAYSPGMQEYIEAVSFVHYLATATLITQRQLEEQLLFDEALSFPVTITDYLLGVTDLTGELMRFAIASVGSGNQQEPMLIGSFVRTLTQVFSLLTGTGIRDLPAKLRVMQSSLEKIEQVCYNITVRGSEIPKEMLAQAAQFWSSSSATTSGPGDDYAGGAGGNQNDD</sequence>
<organism evidence="7 8">
    <name type="scientific">Capsaspora owczarzaki (strain ATCC 30864)</name>
    <dbReference type="NCBI Taxonomy" id="595528"/>
    <lineage>
        <taxon>Eukaryota</taxon>
        <taxon>Filasterea</taxon>
        <taxon>Capsaspora</taxon>
    </lineage>
</organism>
<dbReference type="Gene3D" id="1.20.58.190">
    <property type="entry name" value="Translin, domain 1"/>
    <property type="match status" value="1"/>
</dbReference>
<feature type="compositionally biased region" description="Low complexity" evidence="6">
    <location>
        <begin position="265"/>
        <end position="275"/>
    </location>
</feature>
<reference evidence="8" key="1">
    <citation type="submission" date="2011-02" db="EMBL/GenBank/DDBJ databases">
        <title>The Genome Sequence of Capsaspora owczarzaki ATCC 30864.</title>
        <authorList>
            <person name="Russ C."/>
            <person name="Cuomo C."/>
            <person name="Burger G."/>
            <person name="Gray M.W."/>
            <person name="Holland P.W.H."/>
            <person name="King N."/>
            <person name="Lang F.B.F."/>
            <person name="Roger A.J."/>
            <person name="Ruiz-Trillo I."/>
            <person name="Young S.K."/>
            <person name="Zeng Q."/>
            <person name="Gargeya S."/>
            <person name="Alvarado L."/>
            <person name="Berlin A."/>
            <person name="Chapman S.B."/>
            <person name="Chen Z."/>
            <person name="Freedman E."/>
            <person name="Gellesch M."/>
            <person name="Goldberg J."/>
            <person name="Griggs A."/>
            <person name="Gujja S."/>
            <person name="Heilman E."/>
            <person name="Heiman D."/>
            <person name="Howarth C."/>
            <person name="Mehta T."/>
            <person name="Neiman D."/>
            <person name="Pearson M."/>
            <person name="Roberts A."/>
            <person name="Saif S."/>
            <person name="Shea T."/>
            <person name="Shenoy N."/>
            <person name="Sisk P."/>
            <person name="Stolte C."/>
            <person name="Sykes S."/>
            <person name="White J."/>
            <person name="Yandava C."/>
            <person name="Haas B."/>
            <person name="Nusbaum C."/>
            <person name="Birren B."/>
        </authorList>
    </citation>
    <scope>NUCLEOTIDE SEQUENCE</scope>
    <source>
        <strain evidence="8">ATCC 30864</strain>
    </source>
</reference>
<feature type="region of interest" description="Disordered" evidence="6">
    <location>
        <begin position="265"/>
        <end position="287"/>
    </location>
</feature>
<dbReference type="FunFam" id="1.20.58.200:FF:000001">
    <property type="entry name" value="Translin-associated factor X"/>
    <property type="match status" value="1"/>
</dbReference>
<comment type="similarity">
    <text evidence="3">Belongs to the translin family.</text>
</comment>
<protein>
    <submittedName>
        <fullName evidence="7">Translin-associated protein X</fullName>
    </submittedName>
</protein>
<accession>A0A0D2W235</accession>
<evidence type="ECO:0000256" key="3">
    <source>
        <dbReference type="ARBA" id="ARBA00005902"/>
    </source>
</evidence>
<evidence type="ECO:0000256" key="6">
    <source>
        <dbReference type="SAM" id="MobiDB-lite"/>
    </source>
</evidence>
<feature type="non-terminal residue" evidence="7">
    <location>
        <position position="1"/>
    </location>
</feature>
<evidence type="ECO:0000256" key="2">
    <source>
        <dbReference type="ARBA" id="ARBA00004496"/>
    </source>
</evidence>
<evidence type="ECO:0000313" key="7">
    <source>
        <dbReference type="EMBL" id="KJE98427.1"/>
    </source>
</evidence>
<dbReference type="GO" id="GO:0005634">
    <property type="term" value="C:nucleus"/>
    <property type="evidence" value="ECO:0007669"/>
    <property type="project" value="UniProtKB-SubCell"/>
</dbReference>
<evidence type="ECO:0000256" key="4">
    <source>
        <dbReference type="ARBA" id="ARBA00022490"/>
    </source>
</evidence>
<dbReference type="GO" id="GO:0043565">
    <property type="term" value="F:sequence-specific DNA binding"/>
    <property type="evidence" value="ECO:0007669"/>
    <property type="project" value="InterPro"/>
</dbReference>
<dbReference type="InterPro" id="IPR002848">
    <property type="entry name" value="Translin_fam"/>
</dbReference>
<proteinExistence type="inferred from homology"/>
<name>A0A0D2W235_CAPO3</name>
<feature type="compositionally biased region" description="Low complexity" evidence="6">
    <location>
        <begin position="1"/>
        <end position="11"/>
    </location>
</feature>
<dbReference type="CDD" id="cd14820">
    <property type="entry name" value="TRAX"/>
    <property type="match status" value="1"/>
</dbReference>
<evidence type="ECO:0000256" key="1">
    <source>
        <dbReference type="ARBA" id="ARBA00004123"/>
    </source>
</evidence>
<dbReference type="SUPFAM" id="SSF74784">
    <property type="entry name" value="Translin"/>
    <property type="match status" value="1"/>
</dbReference>
<keyword evidence="4" id="KW-0963">Cytoplasm</keyword>
<evidence type="ECO:0000313" key="8">
    <source>
        <dbReference type="Proteomes" id="UP000008743"/>
    </source>
</evidence>